<protein>
    <submittedName>
        <fullName evidence="9">Thioesterase-like superfamily protein</fullName>
    </submittedName>
</protein>
<comment type="caution">
    <text evidence="9">The sequence shown here is derived from an EMBL/GenBank/DDBJ whole genome shotgun (WGS) entry which is preliminary data.</text>
</comment>
<keyword evidence="5" id="KW-0809">Transit peptide</keyword>
<keyword evidence="3" id="KW-0378">Hydrolase</keyword>
<feature type="compositionally biased region" description="Low complexity" evidence="7">
    <location>
        <begin position="122"/>
        <end position="154"/>
    </location>
</feature>
<organism evidence="9 10">
    <name type="scientific">Nitzschia inconspicua</name>
    <dbReference type="NCBI Taxonomy" id="303405"/>
    <lineage>
        <taxon>Eukaryota</taxon>
        <taxon>Sar</taxon>
        <taxon>Stramenopiles</taxon>
        <taxon>Ochrophyta</taxon>
        <taxon>Bacillariophyta</taxon>
        <taxon>Bacillariophyceae</taxon>
        <taxon>Bacillariophycidae</taxon>
        <taxon>Bacillariales</taxon>
        <taxon>Bacillariaceae</taxon>
        <taxon>Nitzschia</taxon>
    </lineage>
</organism>
<evidence type="ECO:0000256" key="5">
    <source>
        <dbReference type="ARBA" id="ARBA00022946"/>
    </source>
</evidence>
<evidence type="ECO:0000256" key="2">
    <source>
        <dbReference type="ARBA" id="ARBA00022490"/>
    </source>
</evidence>
<evidence type="ECO:0000256" key="4">
    <source>
        <dbReference type="ARBA" id="ARBA00022832"/>
    </source>
</evidence>
<evidence type="ECO:0000313" key="9">
    <source>
        <dbReference type="EMBL" id="KAG7367910.1"/>
    </source>
</evidence>
<dbReference type="InterPro" id="IPR052365">
    <property type="entry name" value="THEM4/THEM5_acyl-CoA_thioest"/>
</dbReference>
<keyword evidence="10" id="KW-1185">Reference proteome</keyword>
<evidence type="ECO:0000256" key="3">
    <source>
        <dbReference type="ARBA" id="ARBA00022801"/>
    </source>
</evidence>
<evidence type="ECO:0000256" key="7">
    <source>
        <dbReference type="SAM" id="MobiDB-lite"/>
    </source>
</evidence>
<dbReference type="OrthoDB" id="506431at2759"/>
<sequence length="283" mass="30938">MTALLPLVDGDAADQVVQVNTMNCNNNNNDNNADDNGPTVVSFPDWVNTEEWGEALDVPEWRQHQESTNDVNNNNNNAYRLKHGWKGRDLMHDVDSPVRIFSYHVQYGSGMKESIERENDSTTTTTTTDVDVDGTTTHNQSDDSPMSSSSSSSSLATQQQRGGVGTTLRGIVHFTTRAESHAGYCHGGSMTSVMDDVIGWTAFMVTGTCLPWTGFTVQVNCSLQKPISVGSYLMVQGTITKVERRKVFVEASLVDPSQHQRNPVVHATGTGLVVMNRGLLPES</sequence>
<dbReference type="EMBL" id="JAGRRH010000006">
    <property type="protein sequence ID" value="KAG7367910.1"/>
    <property type="molecule type" value="Genomic_DNA"/>
</dbReference>
<gene>
    <name evidence="9" type="ORF">IV203_030653</name>
</gene>
<name>A0A9K3LSU7_9STRA</name>
<dbReference type="PANTHER" id="PTHR12418:SF19">
    <property type="entry name" value="ACYL-COENZYME A THIOESTERASE THEM4"/>
    <property type="match status" value="1"/>
</dbReference>
<proteinExistence type="predicted"/>
<accession>A0A9K3LSU7</accession>
<dbReference type="GO" id="GO:0005737">
    <property type="term" value="C:cytoplasm"/>
    <property type="evidence" value="ECO:0007669"/>
    <property type="project" value="UniProtKB-SubCell"/>
</dbReference>
<dbReference type="InterPro" id="IPR006683">
    <property type="entry name" value="Thioestr_dom"/>
</dbReference>
<keyword evidence="6" id="KW-0443">Lipid metabolism</keyword>
<dbReference type="GO" id="GO:0006631">
    <property type="term" value="P:fatty acid metabolic process"/>
    <property type="evidence" value="ECO:0007669"/>
    <property type="project" value="UniProtKB-KW"/>
</dbReference>
<keyword evidence="4" id="KW-0276">Fatty acid metabolism</keyword>
<feature type="domain" description="Thioesterase" evidence="8">
    <location>
        <begin position="183"/>
        <end position="258"/>
    </location>
</feature>
<dbReference type="CDD" id="cd03443">
    <property type="entry name" value="PaaI_thioesterase"/>
    <property type="match status" value="1"/>
</dbReference>
<evidence type="ECO:0000256" key="1">
    <source>
        <dbReference type="ARBA" id="ARBA00004496"/>
    </source>
</evidence>
<dbReference type="PANTHER" id="PTHR12418">
    <property type="entry name" value="ACYL-COENZYME A THIOESTERASE THEM4"/>
    <property type="match status" value="1"/>
</dbReference>
<evidence type="ECO:0000256" key="6">
    <source>
        <dbReference type="ARBA" id="ARBA00023098"/>
    </source>
</evidence>
<evidence type="ECO:0000259" key="8">
    <source>
        <dbReference type="Pfam" id="PF03061"/>
    </source>
</evidence>
<reference evidence="9" key="1">
    <citation type="journal article" date="2021" name="Sci. Rep.">
        <title>Diploid genomic architecture of Nitzschia inconspicua, an elite biomass production diatom.</title>
        <authorList>
            <person name="Oliver A."/>
            <person name="Podell S."/>
            <person name="Pinowska A."/>
            <person name="Traller J.C."/>
            <person name="Smith S.R."/>
            <person name="McClure R."/>
            <person name="Beliaev A."/>
            <person name="Bohutskyi P."/>
            <person name="Hill E.A."/>
            <person name="Rabines A."/>
            <person name="Zheng H."/>
            <person name="Allen L.Z."/>
            <person name="Kuo A."/>
            <person name="Grigoriev I.V."/>
            <person name="Allen A.E."/>
            <person name="Hazlebeck D."/>
            <person name="Allen E.E."/>
        </authorList>
    </citation>
    <scope>NUCLEOTIDE SEQUENCE</scope>
    <source>
        <strain evidence="9">Hildebrandi</strain>
    </source>
</reference>
<comment type="subcellular location">
    <subcellularLocation>
        <location evidence="1">Cytoplasm</location>
    </subcellularLocation>
</comment>
<feature type="region of interest" description="Disordered" evidence="7">
    <location>
        <begin position="112"/>
        <end position="164"/>
    </location>
</feature>
<dbReference type="Proteomes" id="UP000693970">
    <property type="component" value="Unassembled WGS sequence"/>
</dbReference>
<evidence type="ECO:0000313" key="10">
    <source>
        <dbReference type="Proteomes" id="UP000693970"/>
    </source>
</evidence>
<dbReference type="Pfam" id="PF03061">
    <property type="entry name" value="4HBT"/>
    <property type="match status" value="1"/>
</dbReference>
<reference evidence="9" key="2">
    <citation type="submission" date="2021-04" db="EMBL/GenBank/DDBJ databases">
        <authorList>
            <person name="Podell S."/>
        </authorList>
    </citation>
    <scope>NUCLEOTIDE SEQUENCE</scope>
    <source>
        <strain evidence="9">Hildebrandi</strain>
    </source>
</reference>
<dbReference type="AlphaFoldDB" id="A0A9K3LSU7"/>
<keyword evidence="2" id="KW-0963">Cytoplasm</keyword>
<dbReference type="GO" id="GO:0016787">
    <property type="term" value="F:hydrolase activity"/>
    <property type="evidence" value="ECO:0007669"/>
    <property type="project" value="UniProtKB-KW"/>
</dbReference>